<dbReference type="Proteomes" id="UP000222542">
    <property type="component" value="Unassembled WGS sequence"/>
</dbReference>
<dbReference type="Gramene" id="PHT93209">
    <property type="protein sequence ID" value="PHT93209"/>
    <property type="gene ID" value="T459_01091"/>
</dbReference>
<dbReference type="AlphaFoldDB" id="A0A2G3AG51"/>
<proteinExistence type="predicted"/>
<dbReference type="EMBL" id="AYRZ02000001">
    <property type="protein sequence ID" value="PHT93209.1"/>
    <property type="molecule type" value="Genomic_DNA"/>
</dbReference>
<organism evidence="2 3">
    <name type="scientific">Capsicum annuum</name>
    <name type="common">Capsicum pepper</name>
    <dbReference type="NCBI Taxonomy" id="4072"/>
    <lineage>
        <taxon>Eukaryota</taxon>
        <taxon>Viridiplantae</taxon>
        <taxon>Streptophyta</taxon>
        <taxon>Embryophyta</taxon>
        <taxon>Tracheophyta</taxon>
        <taxon>Spermatophyta</taxon>
        <taxon>Magnoliopsida</taxon>
        <taxon>eudicotyledons</taxon>
        <taxon>Gunneridae</taxon>
        <taxon>Pentapetalae</taxon>
        <taxon>asterids</taxon>
        <taxon>lamiids</taxon>
        <taxon>Solanales</taxon>
        <taxon>Solanaceae</taxon>
        <taxon>Solanoideae</taxon>
        <taxon>Capsiceae</taxon>
        <taxon>Capsicum</taxon>
    </lineage>
</organism>
<dbReference type="SUPFAM" id="SSF81383">
    <property type="entry name" value="F-box domain"/>
    <property type="match status" value="1"/>
</dbReference>
<evidence type="ECO:0000313" key="2">
    <source>
        <dbReference type="EMBL" id="PHT93209.1"/>
    </source>
</evidence>
<dbReference type="InterPro" id="IPR036047">
    <property type="entry name" value="F-box-like_dom_sf"/>
</dbReference>
<evidence type="ECO:0000259" key="1">
    <source>
        <dbReference type="Pfam" id="PF00646"/>
    </source>
</evidence>
<feature type="domain" description="F-box" evidence="1">
    <location>
        <begin position="41"/>
        <end position="74"/>
    </location>
</feature>
<dbReference type="PANTHER" id="PTHR31639:SF312">
    <property type="entry name" value="CYCLIN-LIKE F-BOX"/>
    <property type="match status" value="1"/>
</dbReference>
<gene>
    <name evidence="2" type="ORF">T459_01091</name>
</gene>
<keyword evidence="3" id="KW-1185">Reference proteome</keyword>
<dbReference type="Gene3D" id="1.20.1280.50">
    <property type="match status" value="1"/>
</dbReference>
<evidence type="ECO:0000313" key="3">
    <source>
        <dbReference type="Proteomes" id="UP000222542"/>
    </source>
</evidence>
<dbReference type="InterPro" id="IPR001810">
    <property type="entry name" value="F-box_dom"/>
</dbReference>
<dbReference type="PANTHER" id="PTHR31639">
    <property type="entry name" value="F-BOX PROTEIN-LIKE"/>
    <property type="match status" value="1"/>
</dbReference>
<dbReference type="Pfam" id="PF00646">
    <property type="entry name" value="F-box"/>
    <property type="match status" value="1"/>
</dbReference>
<accession>A0A2G3AG51</accession>
<sequence>MESEFIALDKAGEEAEWLQNFLEDIPYWTKPVAPTMKRDTISNLPCNVLDGILGCLPLKDAVRTSILSKDWRYKWVTRAEIDFSGQFLTSFNNSEEAKIIIHQDPAIFKNLISKCALLESLRLTWCTDFDILEIDAANLKCFDFLRRLKSISFKNAPMLRNVAVWLDSRVLMDPSPICSNLIKFIHYMPSLQEREIGMQALVDPLDDEINSPRENDLCPSSASAYNLTKVSLPSDESIHTLVDHCENQSGPTLVYELPTISEVVDYDQSDRNNLDVLHCLGNPNCDCLVKPTSVVGLETGEYMHKETIVGVHSCDTFLYHLYAHDIFHRDIKGMPNFEDNTLGESESG</sequence>
<reference evidence="2 3" key="1">
    <citation type="journal article" date="2014" name="Nat. Genet.">
        <title>Genome sequence of the hot pepper provides insights into the evolution of pungency in Capsicum species.</title>
        <authorList>
            <person name="Kim S."/>
            <person name="Park M."/>
            <person name="Yeom S.I."/>
            <person name="Kim Y.M."/>
            <person name="Lee J.M."/>
            <person name="Lee H.A."/>
            <person name="Seo E."/>
            <person name="Choi J."/>
            <person name="Cheong K."/>
            <person name="Kim K.T."/>
            <person name="Jung K."/>
            <person name="Lee G.W."/>
            <person name="Oh S.K."/>
            <person name="Bae C."/>
            <person name="Kim S.B."/>
            <person name="Lee H.Y."/>
            <person name="Kim S.Y."/>
            <person name="Kim M.S."/>
            <person name="Kang B.C."/>
            <person name="Jo Y.D."/>
            <person name="Yang H.B."/>
            <person name="Jeong H.J."/>
            <person name="Kang W.H."/>
            <person name="Kwon J.K."/>
            <person name="Shin C."/>
            <person name="Lim J.Y."/>
            <person name="Park J.H."/>
            <person name="Huh J.H."/>
            <person name="Kim J.S."/>
            <person name="Kim B.D."/>
            <person name="Cohen O."/>
            <person name="Paran I."/>
            <person name="Suh M.C."/>
            <person name="Lee S.B."/>
            <person name="Kim Y.K."/>
            <person name="Shin Y."/>
            <person name="Noh S.J."/>
            <person name="Park J."/>
            <person name="Seo Y.S."/>
            <person name="Kwon S.Y."/>
            <person name="Kim H.A."/>
            <person name="Park J.M."/>
            <person name="Kim H.J."/>
            <person name="Choi S.B."/>
            <person name="Bosland P.W."/>
            <person name="Reeves G."/>
            <person name="Jo S.H."/>
            <person name="Lee B.W."/>
            <person name="Cho H.T."/>
            <person name="Choi H.S."/>
            <person name="Lee M.S."/>
            <person name="Yu Y."/>
            <person name="Do Choi Y."/>
            <person name="Park B.S."/>
            <person name="van Deynze A."/>
            <person name="Ashrafi H."/>
            <person name="Hill T."/>
            <person name="Kim W.T."/>
            <person name="Pai H.S."/>
            <person name="Ahn H.K."/>
            <person name="Yeam I."/>
            <person name="Giovannoni J.J."/>
            <person name="Rose J.K."/>
            <person name="Sorensen I."/>
            <person name="Lee S.J."/>
            <person name="Kim R.W."/>
            <person name="Choi I.Y."/>
            <person name="Choi B.S."/>
            <person name="Lim J.S."/>
            <person name="Lee Y.H."/>
            <person name="Choi D."/>
        </authorList>
    </citation>
    <scope>NUCLEOTIDE SEQUENCE [LARGE SCALE GENOMIC DNA]</scope>
    <source>
        <strain evidence="3">cv. CM334</strain>
    </source>
</reference>
<protein>
    <recommendedName>
        <fullName evidence="1">F-box domain-containing protein</fullName>
    </recommendedName>
</protein>
<comment type="caution">
    <text evidence="2">The sequence shown here is derived from an EMBL/GenBank/DDBJ whole genome shotgun (WGS) entry which is preliminary data.</text>
</comment>
<reference evidence="2 3" key="2">
    <citation type="journal article" date="2017" name="Genome Biol.">
        <title>New reference genome sequences of hot pepper reveal the massive evolution of plant disease-resistance genes by retroduplication.</title>
        <authorList>
            <person name="Kim S."/>
            <person name="Park J."/>
            <person name="Yeom S.I."/>
            <person name="Kim Y.M."/>
            <person name="Seo E."/>
            <person name="Kim K.T."/>
            <person name="Kim M.S."/>
            <person name="Lee J.M."/>
            <person name="Cheong K."/>
            <person name="Shin H.S."/>
            <person name="Kim S.B."/>
            <person name="Han K."/>
            <person name="Lee J."/>
            <person name="Park M."/>
            <person name="Lee H.A."/>
            <person name="Lee H.Y."/>
            <person name="Lee Y."/>
            <person name="Oh S."/>
            <person name="Lee J.H."/>
            <person name="Choi E."/>
            <person name="Choi E."/>
            <person name="Lee S.E."/>
            <person name="Jeon J."/>
            <person name="Kim H."/>
            <person name="Choi G."/>
            <person name="Song H."/>
            <person name="Lee J."/>
            <person name="Lee S.C."/>
            <person name="Kwon J.K."/>
            <person name="Lee H.Y."/>
            <person name="Koo N."/>
            <person name="Hong Y."/>
            <person name="Kim R.W."/>
            <person name="Kang W.H."/>
            <person name="Huh J.H."/>
            <person name="Kang B.C."/>
            <person name="Yang T.J."/>
            <person name="Lee Y.H."/>
            <person name="Bennetzen J.L."/>
            <person name="Choi D."/>
        </authorList>
    </citation>
    <scope>NUCLEOTIDE SEQUENCE [LARGE SCALE GENOMIC DNA]</scope>
    <source>
        <strain evidence="3">cv. CM334</strain>
    </source>
</reference>
<name>A0A2G3AG51_CAPAN</name>